<dbReference type="InterPro" id="IPR036188">
    <property type="entry name" value="FAD/NAD-bd_sf"/>
</dbReference>
<dbReference type="Gene3D" id="3.50.50.60">
    <property type="entry name" value="FAD/NAD(P)-binding domain"/>
    <property type="match status" value="1"/>
</dbReference>
<organism evidence="3 4">
    <name type="scientific">Ornithinimicrobium avium</name>
    <dbReference type="NCBI Taxonomy" id="2283195"/>
    <lineage>
        <taxon>Bacteria</taxon>
        <taxon>Bacillati</taxon>
        <taxon>Actinomycetota</taxon>
        <taxon>Actinomycetes</taxon>
        <taxon>Micrococcales</taxon>
        <taxon>Ornithinimicrobiaceae</taxon>
        <taxon>Ornithinimicrobium</taxon>
    </lineage>
</organism>
<evidence type="ECO:0000256" key="1">
    <source>
        <dbReference type="ARBA" id="ARBA00023002"/>
    </source>
</evidence>
<name>A0A345NSB6_9MICO</name>
<dbReference type="PANTHER" id="PTHR13847:SF287">
    <property type="entry name" value="FAD-DEPENDENT OXIDOREDUCTASE DOMAIN-CONTAINING PROTEIN 1"/>
    <property type="match status" value="1"/>
</dbReference>
<dbReference type="KEGG" id="orn:DV701_04820"/>
<reference evidence="3 4" key="1">
    <citation type="submission" date="2018-07" db="EMBL/GenBank/DDBJ databases">
        <title>Complete genome sequencing of Ornithinimicrobium sp. AMA3305.</title>
        <authorList>
            <person name="Bae J.-W."/>
        </authorList>
    </citation>
    <scope>NUCLEOTIDE SEQUENCE [LARGE SCALE GENOMIC DNA]</scope>
    <source>
        <strain evidence="3 4">AMA3305</strain>
    </source>
</reference>
<dbReference type="Gene3D" id="3.30.9.10">
    <property type="entry name" value="D-Amino Acid Oxidase, subunit A, domain 2"/>
    <property type="match status" value="1"/>
</dbReference>
<dbReference type="Pfam" id="PF01266">
    <property type="entry name" value="DAO"/>
    <property type="match status" value="1"/>
</dbReference>
<evidence type="ECO:0000313" key="3">
    <source>
        <dbReference type="EMBL" id="AXH97924.1"/>
    </source>
</evidence>
<sequence length="422" mass="45368">MGAGVVGASVAHELARRGRRVVVLDRGPGAGTGSTSASSAIVRFNYSTWTGVAASWESKHLWESWEGFLGGTDDGALARFHRTGGVCLDAPELPTDLVLNLFDQVGVPYERWSPQELVQHLPHLDPGRHHPPRRIEDEEFWAEARGSLGAYFMPDAGFVDDPAFAAHNLMAAAVRHGAEFRFRQEVVAVERDGAAVAGLRLADGRSVRAPVVVNAAGPHSAVLNTLAGVLDDFAVGTRPLRQEVHQLPHPGGGTDPLPFVADLDLGVYFRSTPSGRLMVGGTEPACDPLEWLDDPDVLVDHVTPKVYEAQTYRAARRLPDLTVPPTPHGIVGVYDVSTDWVPIYDRTSLGGYYVAVGTSGNQFKNAPVIGRFLATIIEATEEGRDHDAEPVSCLLDRTGLTVDLGHYSRLRDPASTSGTVLG</sequence>
<protein>
    <submittedName>
        <fullName evidence="3">FAD-binding oxidoreductase</fullName>
    </submittedName>
</protein>
<dbReference type="EMBL" id="CP031229">
    <property type="protein sequence ID" value="AXH97924.1"/>
    <property type="molecule type" value="Genomic_DNA"/>
</dbReference>
<dbReference type="AlphaFoldDB" id="A0A345NSB6"/>
<dbReference type="Proteomes" id="UP000253790">
    <property type="component" value="Chromosome"/>
</dbReference>
<dbReference type="OrthoDB" id="9806452at2"/>
<evidence type="ECO:0000313" key="4">
    <source>
        <dbReference type="Proteomes" id="UP000253790"/>
    </source>
</evidence>
<dbReference type="GO" id="GO:0005737">
    <property type="term" value="C:cytoplasm"/>
    <property type="evidence" value="ECO:0007669"/>
    <property type="project" value="TreeGrafter"/>
</dbReference>
<keyword evidence="1" id="KW-0560">Oxidoreductase</keyword>
<gene>
    <name evidence="3" type="ORF">DV701_04820</name>
</gene>
<dbReference type="GO" id="GO:0016491">
    <property type="term" value="F:oxidoreductase activity"/>
    <property type="evidence" value="ECO:0007669"/>
    <property type="project" value="UniProtKB-KW"/>
</dbReference>
<dbReference type="PANTHER" id="PTHR13847">
    <property type="entry name" value="SARCOSINE DEHYDROGENASE-RELATED"/>
    <property type="match status" value="1"/>
</dbReference>
<evidence type="ECO:0000259" key="2">
    <source>
        <dbReference type="Pfam" id="PF01266"/>
    </source>
</evidence>
<dbReference type="SUPFAM" id="SSF51905">
    <property type="entry name" value="FAD/NAD(P)-binding domain"/>
    <property type="match status" value="1"/>
</dbReference>
<accession>A0A345NSB6</accession>
<feature type="domain" description="FAD dependent oxidoreductase" evidence="2">
    <location>
        <begin position="2"/>
        <end position="374"/>
    </location>
</feature>
<proteinExistence type="predicted"/>
<dbReference type="InterPro" id="IPR006076">
    <property type="entry name" value="FAD-dep_OxRdtase"/>
</dbReference>
<keyword evidence="4" id="KW-1185">Reference proteome</keyword>